<organism evidence="1 2">
    <name type="scientific">Paenibacillus aestuarii</name>
    <dbReference type="NCBI Taxonomy" id="516965"/>
    <lineage>
        <taxon>Bacteria</taxon>
        <taxon>Bacillati</taxon>
        <taxon>Bacillota</taxon>
        <taxon>Bacilli</taxon>
        <taxon>Bacillales</taxon>
        <taxon>Paenibacillaceae</taxon>
        <taxon>Paenibacillus</taxon>
    </lineage>
</organism>
<evidence type="ECO:0000313" key="1">
    <source>
        <dbReference type="EMBL" id="MFC5449907.1"/>
    </source>
</evidence>
<protein>
    <submittedName>
        <fullName evidence="1">Uncharacterized protein</fullName>
    </submittedName>
</protein>
<proteinExistence type="predicted"/>
<keyword evidence="2" id="KW-1185">Reference proteome</keyword>
<gene>
    <name evidence="1" type="ORF">ACFPOG_16780</name>
</gene>
<accession>A0ABW0KA75</accession>
<comment type="caution">
    <text evidence="1">The sequence shown here is derived from an EMBL/GenBank/DDBJ whole genome shotgun (WGS) entry which is preliminary data.</text>
</comment>
<dbReference type="RefSeq" id="WP_270884896.1">
    <property type="nucleotide sequence ID" value="NZ_JAQFVF010000080.1"/>
</dbReference>
<name>A0ABW0KA75_9BACL</name>
<dbReference type="Proteomes" id="UP001596044">
    <property type="component" value="Unassembled WGS sequence"/>
</dbReference>
<dbReference type="EMBL" id="JBHSMJ010000022">
    <property type="protein sequence ID" value="MFC5449907.1"/>
    <property type="molecule type" value="Genomic_DNA"/>
</dbReference>
<reference evidence="2" key="1">
    <citation type="journal article" date="2019" name="Int. J. Syst. Evol. Microbiol.">
        <title>The Global Catalogue of Microorganisms (GCM) 10K type strain sequencing project: providing services to taxonomists for standard genome sequencing and annotation.</title>
        <authorList>
            <consortium name="The Broad Institute Genomics Platform"/>
            <consortium name="The Broad Institute Genome Sequencing Center for Infectious Disease"/>
            <person name="Wu L."/>
            <person name="Ma J."/>
        </authorList>
    </citation>
    <scope>NUCLEOTIDE SEQUENCE [LARGE SCALE GENOMIC DNA]</scope>
    <source>
        <strain evidence="2">KACC 11904</strain>
    </source>
</reference>
<evidence type="ECO:0000313" key="2">
    <source>
        <dbReference type="Proteomes" id="UP001596044"/>
    </source>
</evidence>
<sequence>MKIKIYSIRERGIGWYAQRKNRKIQAIRYPHQEALVKRASPLFYWAWGLSTINIELLYRHFDVVFPRRQHEGTTVNMLMRDQLPLTSVAGTTIWNIKLEQGSTYCQVVPGGVSCIALVLQGYGCLYNPTNGQPFQLMHGDFAIIEAEQPTELIFEAEKDGMQTLFFELSEENNRSSLH</sequence>